<comment type="caution">
    <text evidence="1">The sequence shown here is derived from an EMBL/GenBank/DDBJ whole genome shotgun (WGS) entry which is preliminary data.</text>
</comment>
<organism evidence="1 2">
    <name type="scientific">Solanum tuberosum</name>
    <name type="common">Potato</name>
    <dbReference type="NCBI Taxonomy" id="4113"/>
    <lineage>
        <taxon>Eukaryota</taxon>
        <taxon>Viridiplantae</taxon>
        <taxon>Streptophyta</taxon>
        <taxon>Embryophyta</taxon>
        <taxon>Tracheophyta</taxon>
        <taxon>Spermatophyta</taxon>
        <taxon>Magnoliopsida</taxon>
        <taxon>eudicotyledons</taxon>
        <taxon>Gunneridae</taxon>
        <taxon>Pentapetalae</taxon>
        <taxon>asterids</taxon>
        <taxon>lamiids</taxon>
        <taxon>Solanales</taxon>
        <taxon>Solanaceae</taxon>
        <taxon>Solanoideae</taxon>
        <taxon>Solaneae</taxon>
        <taxon>Solanum</taxon>
    </lineage>
</organism>
<dbReference type="Proteomes" id="UP000826656">
    <property type="component" value="Unassembled WGS sequence"/>
</dbReference>
<name>A0ABQ7U9D7_SOLTU</name>
<protein>
    <submittedName>
        <fullName evidence="1">Uncharacterized protein</fullName>
    </submittedName>
</protein>
<reference evidence="1 2" key="1">
    <citation type="journal article" date="2021" name="bioRxiv">
        <title>Chromosome-scale and haplotype-resolved genome assembly of a tetraploid potato cultivar.</title>
        <authorList>
            <person name="Sun H."/>
            <person name="Jiao W.-B."/>
            <person name="Krause K."/>
            <person name="Campoy J.A."/>
            <person name="Goel M."/>
            <person name="Folz-Donahue K."/>
            <person name="Kukat C."/>
            <person name="Huettel B."/>
            <person name="Schneeberger K."/>
        </authorList>
    </citation>
    <scope>NUCLEOTIDE SEQUENCE [LARGE SCALE GENOMIC DNA]</scope>
    <source>
        <strain evidence="1">SolTubOtavaFocal</strain>
        <tissue evidence="1">Leaves</tissue>
    </source>
</reference>
<gene>
    <name evidence="1" type="ORF">KY290_031227</name>
</gene>
<evidence type="ECO:0000313" key="1">
    <source>
        <dbReference type="EMBL" id="KAH0743234.1"/>
    </source>
</evidence>
<dbReference type="EMBL" id="JAIVGD010000023">
    <property type="protein sequence ID" value="KAH0743234.1"/>
    <property type="molecule type" value="Genomic_DNA"/>
</dbReference>
<proteinExistence type="predicted"/>
<evidence type="ECO:0000313" key="2">
    <source>
        <dbReference type="Proteomes" id="UP000826656"/>
    </source>
</evidence>
<accession>A0ABQ7U9D7</accession>
<keyword evidence="2" id="KW-1185">Reference proteome</keyword>
<sequence>MELVMESEAKPLSSCPAIDMQDRQSSGNIYPNKILHDLVTHKVNMQNKQGKNLLELEDKEYKDEAMQMVQMEAAREADISPKTICKERTKHIKKYKRRLGMHMAGANINGKIWYFVAQGVDVEVIEDKSQQITLNLKIQEPEY</sequence>